<feature type="repeat" description="WD" evidence="6">
    <location>
        <begin position="139"/>
        <end position="171"/>
    </location>
</feature>
<dbReference type="SUPFAM" id="SSF50978">
    <property type="entry name" value="WD40 repeat-like"/>
    <property type="match status" value="1"/>
</dbReference>
<dbReference type="Proteomes" id="UP000046395">
    <property type="component" value="Unassembled WGS sequence"/>
</dbReference>
<feature type="repeat" description="WD" evidence="6">
    <location>
        <begin position="285"/>
        <end position="314"/>
    </location>
</feature>
<keyword evidence="7" id="KW-1185">Reference proteome</keyword>
<dbReference type="GO" id="GO:0003682">
    <property type="term" value="F:chromatin binding"/>
    <property type="evidence" value="ECO:0007669"/>
    <property type="project" value="TreeGrafter"/>
</dbReference>
<evidence type="ECO:0000256" key="3">
    <source>
        <dbReference type="ARBA" id="ARBA00022574"/>
    </source>
</evidence>
<comment type="subcellular location">
    <subcellularLocation>
        <location evidence="1">Nucleus</location>
    </subcellularLocation>
</comment>
<keyword evidence="3 6" id="KW-0853">WD repeat</keyword>
<evidence type="ECO:0000313" key="8">
    <source>
        <dbReference type="WBParaSite" id="TMUE_1000005561.1"/>
    </source>
</evidence>
<keyword evidence="5" id="KW-0539">Nucleus</keyword>
<evidence type="ECO:0000256" key="4">
    <source>
        <dbReference type="ARBA" id="ARBA00022737"/>
    </source>
</evidence>
<evidence type="ECO:0000256" key="1">
    <source>
        <dbReference type="ARBA" id="ARBA00004123"/>
    </source>
</evidence>
<dbReference type="InterPro" id="IPR037867">
    <property type="entry name" value="Swd2/WDR82"/>
</dbReference>
<dbReference type="InterPro" id="IPR015943">
    <property type="entry name" value="WD40/YVTN_repeat-like_dom_sf"/>
</dbReference>
<evidence type="ECO:0000313" key="7">
    <source>
        <dbReference type="Proteomes" id="UP000046395"/>
    </source>
</evidence>
<dbReference type="Pfam" id="PF00400">
    <property type="entry name" value="WD40"/>
    <property type="match status" value="3"/>
</dbReference>
<dbReference type="InterPro" id="IPR001680">
    <property type="entry name" value="WD40_rpt"/>
</dbReference>
<organism evidence="7 8">
    <name type="scientific">Trichuris muris</name>
    <name type="common">Mouse whipworm</name>
    <dbReference type="NCBI Taxonomy" id="70415"/>
    <lineage>
        <taxon>Eukaryota</taxon>
        <taxon>Metazoa</taxon>
        <taxon>Ecdysozoa</taxon>
        <taxon>Nematoda</taxon>
        <taxon>Enoplea</taxon>
        <taxon>Dorylaimia</taxon>
        <taxon>Trichinellida</taxon>
        <taxon>Trichuridae</taxon>
        <taxon>Trichuris</taxon>
    </lineage>
</organism>
<proteinExistence type="inferred from homology"/>
<dbReference type="Gene3D" id="2.130.10.10">
    <property type="entry name" value="YVTN repeat-like/Quinoprotein amine dehydrogenase"/>
    <property type="match status" value="1"/>
</dbReference>
<sequence length="363" mass="41020">MVTVRYRVIEEKDSSYPFRCSEVYFLKRAISPVNENMIITSDVIKSFEVVWRFKESSNHVTSIDIHSSGSHVIVGSELDSSITLYDCNNGSIASSLFSKKYGVGVVRFLDPHQVLHTATMIDNTIRLLSMAENRYVRYFPGHIDKVNSVAVTPKGDYFLSSGKDRLTYLWESRFKIPQTVVSLDGKTYVAIDGDARVFATASADSEIRLFDMRNYRKGPFALYDLRKHVKLLANWNGVKFSPDGNYIMITTDAGYIMLVNSFTGKLEHVLSGYEYKTGVEIGACFLPDSKYVFSGSESGKVYVWDLKRSEKKGTILNSQPFTLNSRHRFPCRCIVFSSAYALLVSSCKVTNFWVPGIKKARST</sequence>
<accession>A0A5S6QDX4</accession>
<dbReference type="STRING" id="70415.A0A5S6QDX4"/>
<keyword evidence="4" id="KW-0677">Repeat</keyword>
<dbReference type="WBParaSite" id="TMUE_1000005561.1">
    <property type="protein sequence ID" value="TMUE_1000005561.1"/>
    <property type="gene ID" value="WBGene00287760"/>
</dbReference>
<dbReference type="GO" id="GO:0016070">
    <property type="term" value="P:RNA metabolic process"/>
    <property type="evidence" value="ECO:0007669"/>
    <property type="project" value="UniProtKB-ARBA"/>
</dbReference>
<dbReference type="PANTHER" id="PTHR19861:SF0">
    <property type="entry name" value="WD REPEAT-CONTAINING PROTEIN 82"/>
    <property type="match status" value="1"/>
</dbReference>
<dbReference type="PANTHER" id="PTHR19861">
    <property type="entry name" value="WD40 REPEAT PROTEIN SWD2"/>
    <property type="match status" value="1"/>
</dbReference>
<dbReference type="InterPro" id="IPR036322">
    <property type="entry name" value="WD40_repeat_dom_sf"/>
</dbReference>
<comment type="similarity">
    <text evidence="2">Belongs to the WD repeat SWD2 family.</text>
</comment>
<name>A0A5S6QDX4_TRIMR</name>
<protein>
    <submittedName>
        <fullName evidence="8">WD_REPEATS_REGION domain-containing protein</fullName>
    </submittedName>
</protein>
<evidence type="ECO:0000256" key="5">
    <source>
        <dbReference type="ARBA" id="ARBA00023242"/>
    </source>
</evidence>
<dbReference type="SMART" id="SM00320">
    <property type="entry name" value="WD40"/>
    <property type="match status" value="6"/>
</dbReference>
<dbReference type="GO" id="GO:0048188">
    <property type="term" value="C:Set1C/COMPASS complex"/>
    <property type="evidence" value="ECO:0007669"/>
    <property type="project" value="TreeGrafter"/>
</dbReference>
<reference evidence="8" key="1">
    <citation type="submission" date="2019-12" db="UniProtKB">
        <authorList>
            <consortium name="WormBaseParasite"/>
        </authorList>
    </citation>
    <scope>IDENTIFICATION</scope>
</reference>
<dbReference type="PROSITE" id="PS50294">
    <property type="entry name" value="WD_REPEATS_REGION"/>
    <property type="match status" value="1"/>
</dbReference>
<evidence type="ECO:0000256" key="6">
    <source>
        <dbReference type="PROSITE-ProRule" id="PRU00221"/>
    </source>
</evidence>
<dbReference type="AlphaFoldDB" id="A0A5S6QDX4"/>
<evidence type="ECO:0000256" key="2">
    <source>
        <dbReference type="ARBA" id="ARBA00005616"/>
    </source>
</evidence>
<dbReference type="PROSITE" id="PS50082">
    <property type="entry name" value="WD_REPEATS_2"/>
    <property type="match status" value="2"/>
</dbReference>